<protein>
    <recommendedName>
        <fullName evidence="3">BAR domain-containing protein</fullName>
    </recommendedName>
</protein>
<dbReference type="SUPFAM" id="SSF103657">
    <property type="entry name" value="BAR/IMD domain-like"/>
    <property type="match status" value="1"/>
</dbReference>
<evidence type="ECO:0008006" key="3">
    <source>
        <dbReference type="Google" id="ProtNLM"/>
    </source>
</evidence>
<evidence type="ECO:0000313" key="1">
    <source>
        <dbReference type="EMBL" id="KAE8261393.1"/>
    </source>
</evidence>
<dbReference type="Gene3D" id="1.20.1270.60">
    <property type="entry name" value="Arfaptin homology (AH) domain/BAR domain"/>
    <property type="match status" value="1"/>
</dbReference>
<reference evidence="1" key="2">
    <citation type="journal article" date="2019" name="IMA Fungus">
        <title>Genome sequencing and comparison of five Tilletia species to identify candidate genes for the detection of regulated species infecting wheat.</title>
        <authorList>
            <person name="Nguyen H.D.T."/>
            <person name="Sultana T."/>
            <person name="Kesanakurti P."/>
            <person name="Hambleton S."/>
        </authorList>
    </citation>
    <scope>NUCLEOTIDE SEQUENCE</scope>
    <source>
        <strain evidence="1">DAOMC 238032</strain>
    </source>
</reference>
<dbReference type="Proteomes" id="UP000077671">
    <property type="component" value="Unassembled WGS sequence"/>
</dbReference>
<comment type="caution">
    <text evidence="1">The sequence shown here is derived from an EMBL/GenBank/DDBJ whole genome shotgun (WGS) entry which is preliminary data.</text>
</comment>
<dbReference type="InterPro" id="IPR027267">
    <property type="entry name" value="AH/BAR_dom_sf"/>
</dbReference>
<reference evidence="1" key="1">
    <citation type="submission" date="2016-04" db="EMBL/GenBank/DDBJ databases">
        <authorList>
            <person name="Nguyen H.D."/>
            <person name="Kesanakurti P."/>
            <person name="Cullis J."/>
            <person name="Levesque C.A."/>
            <person name="Hambleton S."/>
        </authorList>
    </citation>
    <scope>NUCLEOTIDE SEQUENCE</scope>
    <source>
        <strain evidence="1">DAOMC 238032</strain>
    </source>
</reference>
<name>A0A177UNR1_9BASI</name>
<accession>A0A177UNR1</accession>
<evidence type="ECO:0000313" key="2">
    <source>
        <dbReference type="Proteomes" id="UP000077671"/>
    </source>
</evidence>
<sequence>MDGFSFNKMMASAAPMGERLSRGFTSFSQSTRERLGQVDADEITELPQEYRQLETRVDALKHAHTALLRIARTYEVETYDYPFNAGEQLTQLGSQLGHSVTTWAAAATKGAPALPTLQPTAPPQDQPKTLAHALSRAAASGAISLGASPNNLPTSPTSPTTTTPPSATLPPSKLGDALQTLAIAEDAVGRARLQQDDAIVDGFVEPFATFGVQIQLAIKARQTVREARLHLDSWKQALKAAENAGKPDKVSASTQAVEEAEDKLVAVTEECISLMKAVLESAGPVLALSKLVKAQAEYHKQAAEALSKAADAITKTASSAEAGERASRA</sequence>
<gene>
    <name evidence="1" type="ORF">A4X03_0g3295</name>
</gene>
<dbReference type="InterPro" id="IPR018859">
    <property type="entry name" value="BAR_dom-cont"/>
</dbReference>
<dbReference type="AlphaFoldDB" id="A0A177UNR1"/>
<proteinExistence type="predicted"/>
<organism evidence="1 2">
    <name type="scientific">Tilletia caries</name>
    <name type="common">wheat bunt fungus</name>
    <dbReference type="NCBI Taxonomy" id="13290"/>
    <lineage>
        <taxon>Eukaryota</taxon>
        <taxon>Fungi</taxon>
        <taxon>Dikarya</taxon>
        <taxon>Basidiomycota</taxon>
        <taxon>Ustilaginomycotina</taxon>
        <taxon>Exobasidiomycetes</taxon>
        <taxon>Tilletiales</taxon>
        <taxon>Tilletiaceae</taxon>
        <taxon>Tilletia</taxon>
    </lineage>
</organism>
<dbReference type="Pfam" id="PF10455">
    <property type="entry name" value="BAR_2"/>
    <property type="match status" value="1"/>
</dbReference>
<dbReference type="EMBL" id="LWDD02000371">
    <property type="protein sequence ID" value="KAE8261393.1"/>
    <property type="molecule type" value="Genomic_DNA"/>
</dbReference>